<organism evidence="1 2">
    <name type="scientific">Vitrella brassicaformis (strain CCMP3155)</name>
    <dbReference type="NCBI Taxonomy" id="1169540"/>
    <lineage>
        <taxon>Eukaryota</taxon>
        <taxon>Sar</taxon>
        <taxon>Alveolata</taxon>
        <taxon>Colpodellida</taxon>
        <taxon>Vitrellaceae</taxon>
        <taxon>Vitrella</taxon>
    </lineage>
</organism>
<name>A0A0G4F7W1_VITBC</name>
<dbReference type="EMBL" id="CDMY01000384">
    <property type="protein sequence ID" value="CEM08084.1"/>
    <property type="molecule type" value="Genomic_DNA"/>
</dbReference>
<reference evidence="1 2" key="1">
    <citation type="submission" date="2014-11" db="EMBL/GenBank/DDBJ databases">
        <authorList>
            <person name="Zhu J."/>
            <person name="Qi W."/>
            <person name="Song R."/>
        </authorList>
    </citation>
    <scope>NUCLEOTIDE SEQUENCE [LARGE SCALE GENOMIC DNA]</scope>
</reference>
<accession>A0A0G4F7W1</accession>
<keyword evidence="2" id="KW-1185">Reference proteome</keyword>
<gene>
    <name evidence="1" type="ORF">Vbra_5724</name>
</gene>
<dbReference type="AlphaFoldDB" id="A0A0G4F7W1"/>
<dbReference type="VEuPathDB" id="CryptoDB:Vbra_5724"/>
<dbReference type="Proteomes" id="UP000041254">
    <property type="component" value="Unassembled WGS sequence"/>
</dbReference>
<evidence type="ECO:0000313" key="2">
    <source>
        <dbReference type="Proteomes" id="UP000041254"/>
    </source>
</evidence>
<protein>
    <submittedName>
        <fullName evidence="1">Uncharacterized protein</fullName>
    </submittedName>
</protein>
<proteinExistence type="predicted"/>
<evidence type="ECO:0000313" key="1">
    <source>
        <dbReference type="EMBL" id="CEM08084.1"/>
    </source>
</evidence>
<dbReference type="InParanoid" id="A0A0G4F7W1"/>
<dbReference type="PhylomeDB" id="A0A0G4F7W1"/>
<sequence>MARRRHSHEELWIEVAIRKLKRDARRHKHRKPRLKPNAHSAFEGFNSYMEVFGYLLHFSARNHETNKHVAILLQCVIPRCQLIRATGRQPRIVDGRVNLYQEAGSWHIEMESGAPPHP</sequence>